<dbReference type="InterPro" id="IPR012910">
    <property type="entry name" value="Plug_dom"/>
</dbReference>
<protein>
    <submittedName>
        <fullName evidence="9">TonB-linked outer membrane protein, SusC/RagA family</fullName>
    </submittedName>
</protein>
<dbReference type="InterPro" id="IPR039426">
    <property type="entry name" value="TonB-dep_rcpt-like"/>
</dbReference>
<evidence type="ECO:0000256" key="6">
    <source>
        <dbReference type="ARBA" id="ARBA00023237"/>
    </source>
</evidence>
<dbReference type="SUPFAM" id="SSF49464">
    <property type="entry name" value="Carboxypeptidase regulatory domain-like"/>
    <property type="match status" value="1"/>
</dbReference>
<dbReference type="SMART" id="SM00965">
    <property type="entry name" value="STN"/>
    <property type="match status" value="1"/>
</dbReference>
<evidence type="ECO:0000256" key="7">
    <source>
        <dbReference type="PROSITE-ProRule" id="PRU01360"/>
    </source>
</evidence>
<dbReference type="Pfam" id="PF13715">
    <property type="entry name" value="CarbopepD_reg_2"/>
    <property type="match status" value="1"/>
</dbReference>
<dbReference type="InterPro" id="IPR008969">
    <property type="entry name" value="CarboxyPept-like_regulatory"/>
</dbReference>
<keyword evidence="6 7" id="KW-0998">Cell outer membrane</keyword>
<dbReference type="Pfam" id="PF07660">
    <property type="entry name" value="STN"/>
    <property type="match status" value="1"/>
</dbReference>
<evidence type="ECO:0000256" key="1">
    <source>
        <dbReference type="ARBA" id="ARBA00004571"/>
    </source>
</evidence>
<dbReference type="RefSeq" id="WP_090764187.1">
    <property type="nucleotide sequence ID" value="NZ_FMZH01000001.1"/>
</dbReference>
<keyword evidence="2 7" id="KW-0813">Transport</keyword>
<dbReference type="AlphaFoldDB" id="A0A1G6JRM4"/>
<evidence type="ECO:0000259" key="8">
    <source>
        <dbReference type="SMART" id="SM00965"/>
    </source>
</evidence>
<dbReference type="Gene3D" id="3.55.50.30">
    <property type="match status" value="1"/>
</dbReference>
<accession>A0A1G6JRM4</accession>
<dbReference type="InterPro" id="IPR036942">
    <property type="entry name" value="Beta-barrel_TonB_sf"/>
</dbReference>
<dbReference type="InterPro" id="IPR023996">
    <property type="entry name" value="TonB-dep_OMP_SusC/RagA"/>
</dbReference>
<keyword evidence="3 7" id="KW-1134">Transmembrane beta strand</keyword>
<comment type="similarity">
    <text evidence="7">Belongs to the TonB-dependent receptor family.</text>
</comment>
<dbReference type="Proteomes" id="UP000199455">
    <property type="component" value="Unassembled WGS sequence"/>
</dbReference>
<dbReference type="EMBL" id="FMZH01000001">
    <property type="protein sequence ID" value="SDC21075.1"/>
    <property type="molecule type" value="Genomic_DNA"/>
</dbReference>
<proteinExistence type="inferred from homology"/>
<evidence type="ECO:0000256" key="5">
    <source>
        <dbReference type="ARBA" id="ARBA00023136"/>
    </source>
</evidence>
<organism evidence="9 10">
    <name type="scientific">Pedobacter soli</name>
    <dbReference type="NCBI Taxonomy" id="390242"/>
    <lineage>
        <taxon>Bacteria</taxon>
        <taxon>Pseudomonadati</taxon>
        <taxon>Bacteroidota</taxon>
        <taxon>Sphingobacteriia</taxon>
        <taxon>Sphingobacteriales</taxon>
        <taxon>Sphingobacteriaceae</taxon>
        <taxon>Pedobacter</taxon>
    </lineage>
</organism>
<dbReference type="GO" id="GO:0009279">
    <property type="term" value="C:cell outer membrane"/>
    <property type="evidence" value="ECO:0007669"/>
    <property type="project" value="UniProtKB-SubCell"/>
</dbReference>
<name>A0A1G6JRM4_9SPHI</name>
<dbReference type="STRING" id="390242.SAMN04488024_101527"/>
<reference evidence="10" key="1">
    <citation type="submission" date="2016-10" db="EMBL/GenBank/DDBJ databases">
        <authorList>
            <person name="Varghese N."/>
            <person name="Submissions S."/>
        </authorList>
    </citation>
    <scope>NUCLEOTIDE SEQUENCE [LARGE SCALE GENOMIC DNA]</scope>
    <source>
        <strain evidence="10">DSM 18609</strain>
    </source>
</reference>
<evidence type="ECO:0000313" key="10">
    <source>
        <dbReference type="Proteomes" id="UP000199455"/>
    </source>
</evidence>
<evidence type="ECO:0000256" key="4">
    <source>
        <dbReference type="ARBA" id="ARBA00022692"/>
    </source>
</evidence>
<sequence>MKIYDFNLYSAGRIKHKILLSMKLTIILLFVAFLHVNASSFAQKNITLNEKNASLQKVLKSIKSQSGFNVFFIQSDLKKSKAVNIDVKDVTLAEALNQCFKDQPLTYSIQANTIVVKERPATVAPATKTGQETPVYKVIDVIGTILDEIGKGIPGASIKVKGKEQGTISDESGNFKLTGLADDAVLVVSYLGYQTKEVKAAATLKVTLVPQTNDLNDVVVVAYGTQKKSSLTGAVATITPKQLKERPVTSIQNALQGISPGLTILQRPGDVSASATGGTAVNIRGRSSLAGAGTPLYIIDGIPASSQEFATLNPNDISSMSVLKDASSAALYGSRAANGVIMVTTKRGGGDKVSIELNANYGWQSPTRIAKYLGSVDYTTLYNEALTNVGRSPLYTPAQIELYRNGSQPDLYPNTDWYKEVLRSSAPQSDVNLNINAPGKTTSSYLGLNYLTQESLIPNKDQDRFSAKLNTETKVVENILKIGTNISFINQAFDRLGNLSWTELNRSLPTTVFRQSNGQWGSVNNGTVASSSLPYRNQARMIAESSKGSNRNNLLQTAANATLTPLKGLSINGLVSLKFTNNNSTAFNNTMVPINNFLTGNPIALPAGNGTQNDLREYWVKRKELLVQGTADYERTFGKHYGKVTVGASQESNVLRSAFLGRRNFPNNDLSTIINGSGNGEDVLSDNNGDDIIAGVYGLANRTAAEEWAMRSMFGRFNYAFDNKYLLEVNARIDYSSRFRDDVRRAFFPSFSAGWVVSKEDFMKNISWVDNFKLRGSYGSLGNQDVVAVGNYFNRLNAGFQYSFEGTAQDGIWQADGSWPTTTWEKVYMTDFGTDITLFKGKLDITADYYIKDTKDLLLRNTVLATYPLTVPFTNSASTRNTGFELAVTHNNRIGKDFTFSVGGNLSLIKSKITKIGENGNDNFPTGDPNFPDGSQIQRLGESIGSFYGYIADGLFVSDQEVAAHAFQDTRTKAGDIKYRDLNGDNVINAADRTIIGNNVPFINYGFNLSASYKGFDFNILTYGVAKVKTYLGQEASQPFFNGANAKVQLLNRWTKENPDPNANFPRTLLTADAGHNIDNYSSFWLFNGAYFRVRGITLGYTLPQNAVKKIGLSKLRIYGTTNNPFTIMADKRLGDYDPESASGRGGYPGIKTWSFGLSAGL</sequence>
<keyword evidence="5 7" id="KW-0472">Membrane</keyword>
<dbReference type="Gene3D" id="2.40.170.20">
    <property type="entry name" value="TonB-dependent receptor, beta-barrel domain"/>
    <property type="match status" value="1"/>
</dbReference>
<feature type="domain" description="Secretin/TonB short N-terminal" evidence="8">
    <location>
        <begin position="68"/>
        <end position="119"/>
    </location>
</feature>
<evidence type="ECO:0000256" key="2">
    <source>
        <dbReference type="ARBA" id="ARBA00022448"/>
    </source>
</evidence>
<evidence type="ECO:0000313" key="9">
    <source>
        <dbReference type="EMBL" id="SDC21075.1"/>
    </source>
</evidence>
<dbReference type="InterPro" id="IPR037066">
    <property type="entry name" value="Plug_dom_sf"/>
</dbReference>
<comment type="subcellular location">
    <subcellularLocation>
        <location evidence="1 7">Cell outer membrane</location>
        <topology evidence="1 7">Multi-pass membrane protein</topology>
    </subcellularLocation>
</comment>
<dbReference type="Pfam" id="PF07715">
    <property type="entry name" value="Plug"/>
    <property type="match status" value="1"/>
</dbReference>
<dbReference type="Gene3D" id="2.60.40.1120">
    <property type="entry name" value="Carboxypeptidase-like, regulatory domain"/>
    <property type="match status" value="1"/>
</dbReference>
<evidence type="ECO:0000256" key="3">
    <source>
        <dbReference type="ARBA" id="ARBA00022452"/>
    </source>
</evidence>
<dbReference type="NCBIfam" id="TIGR04056">
    <property type="entry name" value="OMP_RagA_SusC"/>
    <property type="match status" value="1"/>
</dbReference>
<gene>
    <name evidence="9" type="ORF">SAMN04488024_101527</name>
</gene>
<dbReference type="PROSITE" id="PS52016">
    <property type="entry name" value="TONB_DEPENDENT_REC_3"/>
    <property type="match status" value="1"/>
</dbReference>
<dbReference type="Gene3D" id="2.170.130.10">
    <property type="entry name" value="TonB-dependent receptor, plug domain"/>
    <property type="match status" value="1"/>
</dbReference>
<dbReference type="InterPro" id="IPR011662">
    <property type="entry name" value="Secretin/TonB_short_N"/>
</dbReference>
<keyword evidence="4 7" id="KW-0812">Transmembrane</keyword>
<dbReference type="InterPro" id="IPR023997">
    <property type="entry name" value="TonB-dep_OMP_SusC/RagA_CS"/>
</dbReference>
<dbReference type="NCBIfam" id="TIGR04057">
    <property type="entry name" value="SusC_RagA_signa"/>
    <property type="match status" value="1"/>
</dbReference>
<keyword evidence="10" id="KW-1185">Reference proteome</keyword>
<dbReference type="SUPFAM" id="SSF56935">
    <property type="entry name" value="Porins"/>
    <property type="match status" value="1"/>
</dbReference>